<dbReference type="Proteomes" id="UP000540079">
    <property type="component" value="Unassembled WGS sequence"/>
</dbReference>
<dbReference type="EMBL" id="PPVL01000002">
    <property type="protein sequence ID" value="NNI78283.1"/>
    <property type="molecule type" value="Genomic_DNA"/>
</dbReference>
<feature type="domain" description="Na+/H+ antiporter NhaC-like C-terminal" evidence="7">
    <location>
        <begin position="165"/>
        <end position="482"/>
    </location>
</feature>
<feature type="transmembrane region" description="Helical" evidence="6">
    <location>
        <begin position="332"/>
        <end position="353"/>
    </location>
</feature>
<dbReference type="PANTHER" id="PTHR43478:SF1">
    <property type="entry name" value="NA+_H+ ANTIPORTER NHAC-LIKE C-TERMINAL DOMAIN-CONTAINING PROTEIN"/>
    <property type="match status" value="1"/>
</dbReference>
<evidence type="ECO:0000256" key="3">
    <source>
        <dbReference type="ARBA" id="ARBA00022692"/>
    </source>
</evidence>
<feature type="transmembrane region" description="Helical" evidence="6">
    <location>
        <begin position="373"/>
        <end position="392"/>
    </location>
</feature>
<evidence type="ECO:0000256" key="5">
    <source>
        <dbReference type="ARBA" id="ARBA00023136"/>
    </source>
</evidence>
<feature type="transmembrane region" description="Helical" evidence="6">
    <location>
        <begin position="75"/>
        <end position="95"/>
    </location>
</feature>
<sequence>MELIDYSTSIWSVVPPILALLLAIGTRRVILSLSVGIIVGALMLADFNISHTLMYLKNNIISLAYSDNTLNSNNINIVLFLFLLGILTALLTVSGSNRAFAEWAQKRIKDRKGAKLLAASLVFVTFIDDYFHSLAVGAIASPVTDKFKVSRPKLAYILDSTAAPMCVLMPVSSWGAYIITLIAGLLATYSITEYSPIGAFMTMSAMNFYAIFSILMVFFVSYYSFDIGSMARHERMALARVTEEEKLESSNKGHVLYLILPITVLILATVGMMMYTGYEALAADGKPFDVLGAFENTTVGISLVVGGLSAVLISTLCILIDRQVSLAEYGKSWILGVKSMLGAVLILLFAWTINTIVGDVKTGIYLSSLVSDSLPIALLPALLFILTGIMAFSTGTSWGTFGIMLPIAAAIAANTAPELMLPCLSAVMAGAVCGDHCSPISDTTILSSTGAKCNHIDHVTTQLPYAMLIATASIAGYLVLGFSQSGILGFVTTGVVLSVLVFIFRKK</sequence>
<feature type="transmembrane region" description="Helical" evidence="6">
    <location>
        <begin position="197"/>
        <end position="225"/>
    </location>
</feature>
<evidence type="ECO:0000256" key="4">
    <source>
        <dbReference type="ARBA" id="ARBA00022989"/>
    </source>
</evidence>
<feature type="transmembrane region" description="Helical" evidence="6">
    <location>
        <begin position="255"/>
        <end position="278"/>
    </location>
</feature>
<evidence type="ECO:0000256" key="1">
    <source>
        <dbReference type="ARBA" id="ARBA00004651"/>
    </source>
</evidence>
<evidence type="ECO:0000259" key="7">
    <source>
        <dbReference type="Pfam" id="PF03553"/>
    </source>
</evidence>
<proteinExistence type="predicted"/>
<keyword evidence="3 6" id="KW-0812">Transmembrane</keyword>
<evidence type="ECO:0000313" key="8">
    <source>
        <dbReference type="EMBL" id="NNI78283.1"/>
    </source>
</evidence>
<comment type="caution">
    <text evidence="8">The sequence shown here is derived from an EMBL/GenBank/DDBJ whole genome shotgun (WGS) entry which is preliminary data.</text>
</comment>
<dbReference type="Pfam" id="PF03553">
    <property type="entry name" value="Na_H_antiporter"/>
    <property type="match status" value="1"/>
</dbReference>
<gene>
    <name evidence="8" type="ORF">C2800_02355</name>
</gene>
<keyword evidence="2" id="KW-1003">Cell membrane</keyword>
<evidence type="ECO:0000256" key="2">
    <source>
        <dbReference type="ARBA" id="ARBA00022475"/>
    </source>
</evidence>
<evidence type="ECO:0000313" key="9">
    <source>
        <dbReference type="Proteomes" id="UP000540079"/>
    </source>
</evidence>
<feature type="transmembrane region" description="Helical" evidence="6">
    <location>
        <begin position="463"/>
        <end position="480"/>
    </location>
</feature>
<feature type="transmembrane region" description="Helical" evidence="6">
    <location>
        <begin position="31"/>
        <end position="55"/>
    </location>
</feature>
<dbReference type="AlphaFoldDB" id="A0A849CFE9"/>
<keyword evidence="4 6" id="KW-1133">Transmembrane helix</keyword>
<feature type="transmembrane region" description="Helical" evidence="6">
    <location>
        <begin position="6"/>
        <end position="24"/>
    </location>
</feature>
<reference evidence="8 9" key="1">
    <citation type="journal article" date="2018" name="Front. Microbiol.">
        <title>Genetic and Phylogenetic Characteristics of Pasteurella multocida Isolates From Different Host Species.</title>
        <authorList>
            <person name="Peng Z."/>
            <person name="Liang W."/>
            <person name="Wang F."/>
            <person name="Xu Z."/>
            <person name="Xie Z."/>
            <person name="Lian Z."/>
            <person name="Hua L."/>
            <person name="Zhou R."/>
            <person name="Chen H."/>
            <person name="Wu B."/>
        </authorList>
    </citation>
    <scope>NUCLEOTIDE SEQUENCE [LARGE SCALE GENOMIC DNA]</scope>
    <source>
        <strain evidence="8 9">HNA06</strain>
    </source>
</reference>
<dbReference type="InterPro" id="IPR018461">
    <property type="entry name" value="Na/H_Antiport_NhaC-like_C"/>
</dbReference>
<comment type="subcellular location">
    <subcellularLocation>
        <location evidence="1">Cell membrane</location>
        <topology evidence="1">Multi-pass membrane protein</topology>
    </subcellularLocation>
</comment>
<dbReference type="PANTHER" id="PTHR43478">
    <property type="entry name" value="NA+/H+ ANTIPORTER-RELATED"/>
    <property type="match status" value="1"/>
</dbReference>
<keyword evidence="5 6" id="KW-0472">Membrane</keyword>
<feature type="transmembrane region" description="Helical" evidence="6">
    <location>
        <begin position="298"/>
        <end position="320"/>
    </location>
</feature>
<organism evidence="8 9">
    <name type="scientific">Pasteurella multocida</name>
    <dbReference type="NCBI Taxonomy" id="747"/>
    <lineage>
        <taxon>Bacteria</taxon>
        <taxon>Pseudomonadati</taxon>
        <taxon>Pseudomonadota</taxon>
        <taxon>Gammaproteobacteria</taxon>
        <taxon>Pasteurellales</taxon>
        <taxon>Pasteurellaceae</taxon>
        <taxon>Pasteurella</taxon>
    </lineage>
</organism>
<dbReference type="GO" id="GO:0005886">
    <property type="term" value="C:plasma membrane"/>
    <property type="evidence" value="ECO:0007669"/>
    <property type="project" value="UniProtKB-SubCell"/>
</dbReference>
<protein>
    <submittedName>
        <fullName evidence="8">Na+/H+ antiporter</fullName>
    </submittedName>
</protein>
<accession>A0A849CFE9</accession>
<feature type="transmembrane region" description="Helical" evidence="6">
    <location>
        <begin position="174"/>
        <end position="191"/>
    </location>
</feature>
<name>A0A849CFE9_PASMD</name>
<feature type="transmembrane region" description="Helical" evidence="6">
    <location>
        <begin position="486"/>
        <end position="504"/>
    </location>
</feature>
<dbReference type="RefSeq" id="WP_005751642.1">
    <property type="nucleotide sequence ID" value="NZ_CP017961.1"/>
</dbReference>
<evidence type="ECO:0000256" key="6">
    <source>
        <dbReference type="SAM" id="Phobius"/>
    </source>
</evidence>